<evidence type="ECO:0000313" key="2">
    <source>
        <dbReference type="EMBL" id="TMP60562.1"/>
    </source>
</evidence>
<dbReference type="Proteomes" id="UP000307706">
    <property type="component" value="Unassembled WGS sequence"/>
</dbReference>
<name>A0A5S3XTE5_9GAMM</name>
<sequence>MKQLIYGLIGFSGLLLTPCVVVAESAWSSSDAFSVTKQAQPWYKKVNYFAHVSQQKQDLRLSRHPSNRAIHTDKFSGEHSALIATASVGGKLFKRSIVYADLLIDKTQLKGDIRREGESMSTDFVDYQRYKSQVEIFYEFALTSQLSIGADLYFASEQYRQSMHPKTRKDKYAGGAVVFSMKPQSINNQFDIDYILSYRHLSPGSAQLASQSQVFHTVLLHYQFYSAHALNAYLSGRVSYFPQYDPNSYWESHAFYVLSTHIEYRLTDTSLLSMRLERGFKGQGQSMQTWAVNYEYRFGVTKTKRRKRRYKMPNLLIK</sequence>
<reference evidence="2" key="3">
    <citation type="submission" date="2019-09" db="EMBL/GenBank/DDBJ databases">
        <title>Co-occurence of chitin degradation, pigmentation and bioactivity in marine Pseudoalteromonas.</title>
        <authorList>
            <person name="Sonnenschein E.C."/>
            <person name="Bech P.K."/>
        </authorList>
    </citation>
    <scope>NUCLEOTIDE SEQUENCE</scope>
    <source>
        <strain evidence="2">S2231</strain>
    </source>
</reference>
<evidence type="ECO:0000313" key="1">
    <source>
        <dbReference type="EMBL" id="TMP41785.1"/>
    </source>
</evidence>
<organism evidence="2 4">
    <name type="scientific">Pseudoalteromonas citrea</name>
    <dbReference type="NCBI Taxonomy" id="43655"/>
    <lineage>
        <taxon>Bacteria</taxon>
        <taxon>Pseudomonadati</taxon>
        <taxon>Pseudomonadota</taxon>
        <taxon>Gammaproteobacteria</taxon>
        <taxon>Alteromonadales</taxon>
        <taxon>Pseudoalteromonadaceae</taxon>
        <taxon>Pseudoalteromonas</taxon>
    </lineage>
</organism>
<dbReference type="Proteomes" id="UP000305730">
    <property type="component" value="Unassembled WGS sequence"/>
</dbReference>
<comment type="caution">
    <text evidence="2">The sequence shown here is derived from an EMBL/GenBank/DDBJ whole genome shotgun (WGS) entry which is preliminary data.</text>
</comment>
<dbReference type="AlphaFoldDB" id="A0A5S3XTE5"/>
<dbReference type="OrthoDB" id="6310391at2"/>
<dbReference type="RefSeq" id="WP_138597426.1">
    <property type="nucleotide sequence ID" value="NZ_PNCK01000047.1"/>
</dbReference>
<evidence type="ECO:0000313" key="3">
    <source>
        <dbReference type="Proteomes" id="UP000305730"/>
    </source>
</evidence>
<keyword evidence="3" id="KW-1185">Reference proteome</keyword>
<dbReference type="EMBL" id="PNCL01000023">
    <property type="protein sequence ID" value="TMP60562.1"/>
    <property type="molecule type" value="Genomic_DNA"/>
</dbReference>
<reference evidence="3 4" key="1">
    <citation type="submission" date="2017-12" db="EMBL/GenBank/DDBJ databases">
        <authorList>
            <person name="Paulsen S."/>
            <person name="Gram L.K."/>
        </authorList>
    </citation>
    <scope>NUCLEOTIDE SEQUENCE [LARGE SCALE GENOMIC DNA]</scope>
    <source>
        <strain evidence="2 4">S2231</strain>
        <strain evidence="1 3">S2233</strain>
    </source>
</reference>
<evidence type="ECO:0000313" key="4">
    <source>
        <dbReference type="Proteomes" id="UP000307706"/>
    </source>
</evidence>
<proteinExistence type="predicted"/>
<gene>
    <name evidence="2" type="ORF">CWB96_06225</name>
    <name evidence="1" type="ORF">CWB97_13535</name>
</gene>
<evidence type="ECO:0008006" key="5">
    <source>
        <dbReference type="Google" id="ProtNLM"/>
    </source>
</evidence>
<reference evidence="3 4" key="2">
    <citation type="submission" date="2019-06" db="EMBL/GenBank/DDBJ databases">
        <title>Co-occurence of chitin degradation, pigmentation and bioactivity in marine Pseudoalteromonas.</title>
        <authorList>
            <person name="Sonnenschein E.C."/>
            <person name="Bech P.K."/>
        </authorList>
    </citation>
    <scope>NUCLEOTIDE SEQUENCE [LARGE SCALE GENOMIC DNA]</scope>
    <source>
        <strain evidence="4">S2231</strain>
        <strain evidence="1 3">S2233</strain>
    </source>
</reference>
<accession>A0A5S3XTE5</accession>
<protein>
    <recommendedName>
        <fullName evidence="5">DUF3570 domain-containing protein</fullName>
    </recommendedName>
</protein>
<dbReference type="EMBL" id="PNCK01000047">
    <property type="protein sequence ID" value="TMP41785.1"/>
    <property type="molecule type" value="Genomic_DNA"/>
</dbReference>